<reference evidence="2 3" key="1">
    <citation type="submission" date="2024-06" db="EMBL/GenBank/DDBJ databases">
        <title>Genomic Encyclopedia of Type Strains, Phase IV (KMG-IV): sequencing the most valuable type-strain genomes for metagenomic binning, comparative biology and taxonomic classification.</title>
        <authorList>
            <person name="Goeker M."/>
        </authorList>
    </citation>
    <scope>NUCLEOTIDE SEQUENCE [LARGE SCALE GENOMIC DNA]</scope>
    <source>
        <strain evidence="2 3">DSM 100022</strain>
    </source>
</reference>
<organism evidence="2 3">
    <name type="scientific">Mesorhizobium robiniae</name>
    <dbReference type="NCBI Taxonomy" id="559315"/>
    <lineage>
        <taxon>Bacteria</taxon>
        <taxon>Pseudomonadati</taxon>
        <taxon>Pseudomonadota</taxon>
        <taxon>Alphaproteobacteria</taxon>
        <taxon>Hyphomicrobiales</taxon>
        <taxon>Phyllobacteriaceae</taxon>
        <taxon>Mesorhizobium</taxon>
    </lineage>
</organism>
<feature type="compositionally biased region" description="Basic and acidic residues" evidence="1">
    <location>
        <begin position="159"/>
        <end position="172"/>
    </location>
</feature>
<keyword evidence="3" id="KW-1185">Reference proteome</keyword>
<feature type="region of interest" description="Disordered" evidence="1">
    <location>
        <begin position="155"/>
        <end position="180"/>
    </location>
</feature>
<evidence type="ECO:0000313" key="3">
    <source>
        <dbReference type="Proteomes" id="UP001549204"/>
    </source>
</evidence>
<evidence type="ECO:0000256" key="1">
    <source>
        <dbReference type="SAM" id="MobiDB-lite"/>
    </source>
</evidence>
<dbReference type="EMBL" id="JBEPMC010000018">
    <property type="protein sequence ID" value="MET3583448.1"/>
    <property type="molecule type" value="Genomic_DNA"/>
</dbReference>
<evidence type="ECO:0000313" key="2">
    <source>
        <dbReference type="EMBL" id="MET3583448.1"/>
    </source>
</evidence>
<name>A0ABV2GYS8_9HYPH</name>
<comment type="caution">
    <text evidence="2">The sequence shown here is derived from an EMBL/GenBank/DDBJ whole genome shotgun (WGS) entry which is preliminary data.</text>
</comment>
<protein>
    <submittedName>
        <fullName evidence="2">Uncharacterized protein</fullName>
    </submittedName>
</protein>
<proteinExistence type="predicted"/>
<sequence>MASVIEPYLGVDRLRRGMEFRSKAALDQSFAYVELVGYPADSQRNLKVVLHQQHCAFQDFVPDDNLKAPGRLRRLTLCRLVEHHNPQTLGGQGFAEVPVDEEGCKMRGARAARTGQPVSIDNENLVGNGLKALEKSQEIRIVEPADATPITVHQTGTVQDERTGTQPHERHASLGSDPQMVVKPGVDKEAFLFENPANDHQVVKAAKISDPFMGRNRNAAAGQDRRHIGRYDTPLAVDWAASVPIVGSKSQHVYEICERPKCKAVEEEKPDG</sequence>
<gene>
    <name evidence="2" type="ORF">ABID19_006513</name>
</gene>
<accession>A0ABV2GYS8</accession>
<dbReference type="Proteomes" id="UP001549204">
    <property type="component" value="Unassembled WGS sequence"/>
</dbReference>